<dbReference type="InterPro" id="IPR003439">
    <property type="entry name" value="ABC_transporter-like_ATP-bd"/>
</dbReference>
<dbReference type="PANTHER" id="PTHR42711">
    <property type="entry name" value="ABC TRANSPORTER ATP-BINDING PROTEIN"/>
    <property type="match status" value="1"/>
</dbReference>
<dbReference type="STRING" id="1121301.SAMN02745912_02569"/>
<dbReference type="InterPro" id="IPR050763">
    <property type="entry name" value="ABC_transporter_ATP-binding"/>
</dbReference>
<sequence length="323" mass="37065">MIAVDVDNLVRRYKKKNVFGKLKKEFTAVDNISFQIEKGELFGLLGPNGAGKTTTIKMLTTLLLPSEGSANIMGYDIVKDSKKIRNIINFTFGGDRGLYWRLTGRDNLRYFADLYNIPRDIADKRINEILKLISMDKRADERVENYSKGMKQRIHIGKALINDPKVIFLDEPTLGLDPVGAKDLRRIIRKLLELEKTVLLTTHYMFEADLLCKEIAVIKNGKIIANGKPDDLKKLVDNETVLEIEVFGINQERINQIRKLDFVNNLMVKTVEQSQIIQLYLKETENIINRIMDILRDVEVKEIKNRKPTLEDAYIKLVGGNNE</sequence>
<dbReference type="RefSeq" id="WP_073150710.1">
    <property type="nucleotide sequence ID" value="NZ_FRAG01000034.1"/>
</dbReference>
<dbReference type="PANTHER" id="PTHR42711:SF18">
    <property type="entry name" value="ABC TRANSPORTER, ATP-BINDING PROTEIN"/>
    <property type="match status" value="1"/>
</dbReference>
<keyword evidence="2" id="KW-0547">Nucleotide-binding</keyword>
<evidence type="ECO:0000256" key="2">
    <source>
        <dbReference type="ARBA" id="ARBA00022741"/>
    </source>
</evidence>
<dbReference type="GO" id="GO:0016887">
    <property type="term" value="F:ATP hydrolysis activity"/>
    <property type="evidence" value="ECO:0007669"/>
    <property type="project" value="InterPro"/>
</dbReference>
<proteinExistence type="predicted"/>
<dbReference type="Proteomes" id="UP000184465">
    <property type="component" value="Unassembled WGS sequence"/>
</dbReference>
<dbReference type="AlphaFoldDB" id="A0A1M6QGX9"/>
<evidence type="ECO:0000256" key="3">
    <source>
        <dbReference type="ARBA" id="ARBA00022840"/>
    </source>
</evidence>
<name>A0A1M6QGX9_PARC5</name>
<dbReference type="Gene3D" id="3.40.50.300">
    <property type="entry name" value="P-loop containing nucleotide triphosphate hydrolases"/>
    <property type="match status" value="1"/>
</dbReference>
<organism evidence="5 6">
    <name type="scientific">Paramaledivibacter caminithermalis (strain DSM 15212 / CIP 107654 / DViRD3)</name>
    <name type="common">Clostridium caminithermale</name>
    <dbReference type="NCBI Taxonomy" id="1121301"/>
    <lineage>
        <taxon>Bacteria</taxon>
        <taxon>Bacillati</taxon>
        <taxon>Bacillota</taxon>
        <taxon>Clostridia</taxon>
        <taxon>Peptostreptococcales</taxon>
        <taxon>Caminicellaceae</taxon>
        <taxon>Paramaledivibacter</taxon>
    </lineage>
</organism>
<gene>
    <name evidence="5" type="ORF">SAMN02745912_02569</name>
</gene>
<evidence type="ECO:0000313" key="6">
    <source>
        <dbReference type="Proteomes" id="UP000184465"/>
    </source>
</evidence>
<dbReference type="SMART" id="SM00382">
    <property type="entry name" value="AAA"/>
    <property type="match status" value="1"/>
</dbReference>
<dbReference type="InterPro" id="IPR027417">
    <property type="entry name" value="P-loop_NTPase"/>
</dbReference>
<dbReference type="EMBL" id="FRAG01000034">
    <property type="protein sequence ID" value="SHK19323.1"/>
    <property type="molecule type" value="Genomic_DNA"/>
</dbReference>
<keyword evidence="6" id="KW-1185">Reference proteome</keyword>
<evidence type="ECO:0000256" key="1">
    <source>
        <dbReference type="ARBA" id="ARBA00022448"/>
    </source>
</evidence>
<dbReference type="InterPro" id="IPR003593">
    <property type="entry name" value="AAA+_ATPase"/>
</dbReference>
<dbReference type="GO" id="GO:0005524">
    <property type="term" value="F:ATP binding"/>
    <property type="evidence" value="ECO:0007669"/>
    <property type="project" value="UniProtKB-KW"/>
</dbReference>
<protein>
    <submittedName>
        <fullName evidence="5">ABC-2 type transport system ATP-binding protein</fullName>
    </submittedName>
</protein>
<keyword evidence="1" id="KW-0813">Transport</keyword>
<reference evidence="5 6" key="1">
    <citation type="submission" date="2016-11" db="EMBL/GenBank/DDBJ databases">
        <authorList>
            <person name="Jaros S."/>
            <person name="Januszkiewicz K."/>
            <person name="Wedrychowicz H."/>
        </authorList>
    </citation>
    <scope>NUCLEOTIDE SEQUENCE [LARGE SCALE GENOMIC DNA]</scope>
    <source>
        <strain evidence="5 6">DSM 15212</strain>
    </source>
</reference>
<keyword evidence="3 5" id="KW-0067">ATP-binding</keyword>
<dbReference type="SUPFAM" id="SSF52540">
    <property type="entry name" value="P-loop containing nucleoside triphosphate hydrolases"/>
    <property type="match status" value="1"/>
</dbReference>
<evidence type="ECO:0000313" key="5">
    <source>
        <dbReference type="EMBL" id="SHK19323.1"/>
    </source>
</evidence>
<dbReference type="PROSITE" id="PS50893">
    <property type="entry name" value="ABC_TRANSPORTER_2"/>
    <property type="match status" value="1"/>
</dbReference>
<dbReference type="Pfam" id="PF00005">
    <property type="entry name" value="ABC_tran"/>
    <property type="match status" value="1"/>
</dbReference>
<accession>A0A1M6QGX9</accession>
<feature type="domain" description="ABC transporter" evidence="4">
    <location>
        <begin position="4"/>
        <end position="245"/>
    </location>
</feature>
<dbReference type="OrthoDB" id="9804819at2"/>
<evidence type="ECO:0000259" key="4">
    <source>
        <dbReference type="PROSITE" id="PS50893"/>
    </source>
</evidence>